<evidence type="ECO:0000313" key="1">
    <source>
        <dbReference type="EMBL" id="KKN18453.1"/>
    </source>
</evidence>
<gene>
    <name evidence="1" type="ORF">LCGC14_0955620</name>
</gene>
<proteinExistence type="predicted"/>
<accession>A0A0F9RME7</accession>
<dbReference type="EMBL" id="LAZR01003425">
    <property type="protein sequence ID" value="KKN18453.1"/>
    <property type="molecule type" value="Genomic_DNA"/>
</dbReference>
<comment type="caution">
    <text evidence="1">The sequence shown here is derived from an EMBL/GenBank/DDBJ whole genome shotgun (WGS) entry which is preliminary data.</text>
</comment>
<sequence>MQEELNKKLAKWRGLKDFHIYADDTGNYHKIQFIDPEHRLIKETSEDFLRIFIKEALIKIKETNPNMSLEYHYYKNSDLIDRINITKLSSIIEFDLITAKIRELLAEEISSDN</sequence>
<organism evidence="1">
    <name type="scientific">marine sediment metagenome</name>
    <dbReference type="NCBI Taxonomy" id="412755"/>
    <lineage>
        <taxon>unclassified sequences</taxon>
        <taxon>metagenomes</taxon>
        <taxon>ecological metagenomes</taxon>
    </lineage>
</organism>
<protein>
    <submittedName>
        <fullName evidence="1">Uncharacterized protein</fullName>
    </submittedName>
</protein>
<reference evidence="1" key="1">
    <citation type="journal article" date="2015" name="Nature">
        <title>Complex archaea that bridge the gap between prokaryotes and eukaryotes.</title>
        <authorList>
            <person name="Spang A."/>
            <person name="Saw J.H."/>
            <person name="Jorgensen S.L."/>
            <person name="Zaremba-Niedzwiedzka K."/>
            <person name="Martijn J."/>
            <person name="Lind A.E."/>
            <person name="van Eijk R."/>
            <person name="Schleper C."/>
            <person name="Guy L."/>
            <person name="Ettema T.J."/>
        </authorList>
    </citation>
    <scope>NUCLEOTIDE SEQUENCE</scope>
</reference>
<dbReference type="AlphaFoldDB" id="A0A0F9RME7"/>
<name>A0A0F9RME7_9ZZZZ</name>